<gene>
    <name evidence="1" type="ORF">FB45DRAFT_879055</name>
</gene>
<protein>
    <submittedName>
        <fullName evidence="1">Uncharacterized protein</fullName>
    </submittedName>
</protein>
<dbReference type="AlphaFoldDB" id="A0AAD7B0D8"/>
<evidence type="ECO:0000313" key="2">
    <source>
        <dbReference type="Proteomes" id="UP001221142"/>
    </source>
</evidence>
<accession>A0AAD7B0D8</accession>
<proteinExistence type="predicted"/>
<dbReference type="EMBL" id="JARKIF010000066">
    <property type="protein sequence ID" value="KAJ7605899.1"/>
    <property type="molecule type" value="Genomic_DNA"/>
</dbReference>
<keyword evidence="2" id="KW-1185">Reference proteome</keyword>
<dbReference type="Proteomes" id="UP001221142">
    <property type="component" value="Unassembled WGS sequence"/>
</dbReference>
<evidence type="ECO:0000313" key="1">
    <source>
        <dbReference type="EMBL" id="KAJ7605899.1"/>
    </source>
</evidence>
<comment type="caution">
    <text evidence="1">The sequence shown here is derived from an EMBL/GenBank/DDBJ whole genome shotgun (WGS) entry which is preliminary data.</text>
</comment>
<reference evidence="1" key="1">
    <citation type="submission" date="2023-03" db="EMBL/GenBank/DDBJ databases">
        <title>Massive genome expansion in bonnet fungi (Mycena s.s.) driven by repeated elements and novel gene families across ecological guilds.</title>
        <authorList>
            <consortium name="Lawrence Berkeley National Laboratory"/>
            <person name="Harder C.B."/>
            <person name="Miyauchi S."/>
            <person name="Viragh M."/>
            <person name="Kuo A."/>
            <person name="Thoen E."/>
            <person name="Andreopoulos B."/>
            <person name="Lu D."/>
            <person name="Skrede I."/>
            <person name="Drula E."/>
            <person name="Henrissat B."/>
            <person name="Morin E."/>
            <person name="Kohler A."/>
            <person name="Barry K."/>
            <person name="LaButti K."/>
            <person name="Morin E."/>
            <person name="Salamov A."/>
            <person name="Lipzen A."/>
            <person name="Mereny Z."/>
            <person name="Hegedus B."/>
            <person name="Baldrian P."/>
            <person name="Stursova M."/>
            <person name="Weitz H."/>
            <person name="Taylor A."/>
            <person name="Grigoriev I.V."/>
            <person name="Nagy L.G."/>
            <person name="Martin F."/>
            <person name="Kauserud H."/>
        </authorList>
    </citation>
    <scope>NUCLEOTIDE SEQUENCE</scope>
    <source>
        <strain evidence="1">9284</strain>
    </source>
</reference>
<name>A0AAD7B0D8_9AGAR</name>
<sequence>MTDRQRGQVRVGRGVLTLGTDTRVYQGLAECKFVLREVTQYPVFLLNLVNSVRVSSSLHWSNSSPLFSSTGSSWRQLGSTHTGVPEYLSTIVRNPALQQIRPKARARKPLSAQFVKAVKEDSRLAALMDLPLFDGVPKPPFFYPAELAASPAVEEAVWGRVLSFVIGDFREYTFPVDAHDEEEVGSIEFDPNGPPKRLLPLLVCKLFYQRLAIPYLYETPCIYSADGMRSFVRCLKDQPSLGSHVRRLSLYQYGAHNTQGIRTFRGFFVEKHQNKIDAGIFARFPQIRNFSWECKTVFKNTLRATVGTFDKLKELTIKNADPSFVAIFSRMELPCLTGLGLLLALSNIHLFLDKHGMKIQELRVSPAALSVDMHILTIFDPDYIDQIEAAKELTQKKTLKMCDRHVWLERIVFDPAAWYGQTSQLKKFLSAFDCTLFPSLQEIEHPSFDWDIPEYMFKDEISEPPWVKWAEKFHEAQNRGALAAEKAACAEEKQVLVDSVRPKGKAL</sequence>
<organism evidence="1 2">
    <name type="scientific">Roridomyces roridus</name>
    <dbReference type="NCBI Taxonomy" id="1738132"/>
    <lineage>
        <taxon>Eukaryota</taxon>
        <taxon>Fungi</taxon>
        <taxon>Dikarya</taxon>
        <taxon>Basidiomycota</taxon>
        <taxon>Agaricomycotina</taxon>
        <taxon>Agaricomycetes</taxon>
        <taxon>Agaricomycetidae</taxon>
        <taxon>Agaricales</taxon>
        <taxon>Marasmiineae</taxon>
        <taxon>Mycenaceae</taxon>
        <taxon>Roridomyces</taxon>
    </lineage>
</organism>